<accession>A0A067P2U0</accession>
<feature type="compositionally biased region" description="Pro residues" evidence="1">
    <location>
        <begin position="354"/>
        <end position="370"/>
    </location>
</feature>
<name>A0A067P2U0_9AGAM</name>
<gene>
    <name evidence="2" type="ORF">JAAARDRAFT_201024</name>
</gene>
<feature type="region of interest" description="Disordered" evidence="1">
    <location>
        <begin position="330"/>
        <end position="371"/>
    </location>
</feature>
<feature type="compositionally biased region" description="Polar residues" evidence="1">
    <location>
        <begin position="332"/>
        <end position="345"/>
    </location>
</feature>
<keyword evidence="3" id="KW-1185">Reference proteome</keyword>
<feature type="region of interest" description="Disordered" evidence="1">
    <location>
        <begin position="245"/>
        <end position="293"/>
    </location>
</feature>
<dbReference type="HOGENOM" id="CLU_670966_0_0_1"/>
<evidence type="ECO:0000256" key="1">
    <source>
        <dbReference type="SAM" id="MobiDB-lite"/>
    </source>
</evidence>
<evidence type="ECO:0000313" key="3">
    <source>
        <dbReference type="Proteomes" id="UP000027265"/>
    </source>
</evidence>
<dbReference type="InParanoid" id="A0A067P2U0"/>
<feature type="compositionally biased region" description="Low complexity" evidence="1">
    <location>
        <begin position="255"/>
        <end position="269"/>
    </location>
</feature>
<dbReference type="AlphaFoldDB" id="A0A067P2U0"/>
<feature type="compositionally biased region" description="Basic and acidic residues" evidence="1">
    <location>
        <begin position="270"/>
        <end position="286"/>
    </location>
</feature>
<dbReference type="EMBL" id="KL197793">
    <property type="protein sequence ID" value="KDQ49243.1"/>
    <property type="molecule type" value="Genomic_DNA"/>
</dbReference>
<organism evidence="2 3">
    <name type="scientific">Jaapia argillacea MUCL 33604</name>
    <dbReference type="NCBI Taxonomy" id="933084"/>
    <lineage>
        <taxon>Eukaryota</taxon>
        <taxon>Fungi</taxon>
        <taxon>Dikarya</taxon>
        <taxon>Basidiomycota</taxon>
        <taxon>Agaricomycotina</taxon>
        <taxon>Agaricomycetes</taxon>
        <taxon>Agaricomycetidae</taxon>
        <taxon>Jaapiales</taxon>
        <taxon>Jaapiaceae</taxon>
        <taxon>Jaapia</taxon>
    </lineage>
</organism>
<dbReference type="Proteomes" id="UP000027265">
    <property type="component" value="Unassembled WGS sequence"/>
</dbReference>
<evidence type="ECO:0000313" key="2">
    <source>
        <dbReference type="EMBL" id="KDQ49243.1"/>
    </source>
</evidence>
<proteinExistence type="predicted"/>
<sequence>MAFGNPHKMELITAIRSSFNPPCFALDDYSLDGTQWVTLAGWGLGPRFLCVKRLPTTVEKNVLGQWKPSDWAIYPNWFDERGRTACHDDVKRIETLLYEILPHAGSVDDTFPLPNLSFLNNLYTSLDDALARMWDCCHEALVKLGFVCYHLHTLPQWDNLTWLVEGFVEIVSELGLADEAPVQGAVIDILQIHQPFVTTLQLLRHSVPVTYVWGDDERAAVEEKPTWLQWEPSCNGARSTDAIQTEAARKKHSQLKQPSQSKQPPQTKLSKVEKKQLKEEKQRQADCESDDTALAVEGDPQVVPAYPATLSAWYRIPLFELATKMDVDMNPNLATNKPMSPSGPSQGVDGEPNQPSPLFTPPRHPSPSPRPLSLMEVLDTSLAPHTAYFLLPIPGPAPHVSLKIPLPTHM</sequence>
<reference evidence="3" key="1">
    <citation type="journal article" date="2014" name="Proc. Natl. Acad. Sci. U.S.A.">
        <title>Extensive sampling of basidiomycete genomes demonstrates inadequacy of the white-rot/brown-rot paradigm for wood decay fungi.</title>
        <authorList>
            <person name="Riley R."/>
            <person name="Salamov A.A."/>
            <person name="Brown D.W."/>
            <person name="Nagy L.G."/>
            <person name="Floudas D."/>
            <person name="Held B.W."/>
            <person name="Levasseur A."/>
            <person name="Lombard V."/>
            <person name="Morin E."/>
            <person name="Otillar R."/>
            <person name="Lindquist E.A."/>
            <person name="Sun H."/>
            <person name="LaButti K.M."/>
            <person name="Schmutz J."/>
            <person name="Jabbour D."/>
            <person name="Luo H."/>
            <person name="Baker S.E."/>
            <person name="Pisabarro A.G."/>
            <person name="Walton J.D."/>
            <person name="Blanchette R.A."/>
            <person name="Henrissat B."/>
            <person name="Martin F."/>
            <person name="Cullen D."/>
            <person name="Hibbett D.S."/>
            <person name="Grigoriev I.V."/>
        </authorList>
    </citation>
    <scope>NUCLEOTIDE SEQUENCE [LARGE SCALE GENOMIC DNA]</scope>
    <source>
        <strain evidence="3">MUCL 33604</strain>
    </source>
</reference>
<protein>
    <submittedName>
        <fullName evidence="2">Uncharacterized protein</fullName>
    </submittedName>
</protein>